<dbReference type="Proteomes" id="UP001055439">
    <property type="component" value="Chromosome 3"/>
</dbReference>
<evidence type="ECO:0000313" key="3">
    <source>
        <dbReference type="Proteomes" id="UP001055439"/>
    </source>
</evidence>
<evidence type="ECO:0000313" key="2">
    <source>
        <dbReference type="EMBL" id="URD92955.1"/>
    </source>
</evidence>
<accession>A0A9E7JTG4</accession>
<keyword evidence="3" id="KW-1185">Reference proteome</keyword>
<name>A0A9E7JTG4_9LILI</name>
<dbReference type="AlphaFoldDB" id="A0A9E7JTG4"/>
<proteinExistence type="predicted"/>
<evidence type="ECO:0000256" key="1">
    <source>
        <dbReference type="SAM" id="MobiDB-lite"/>
    </source>
</evidence>
<organism evidence="2 3">
    <name type="scientific">Musa troglodytarum</name>
    <name type="common">fe'i banana</name>
    <dbReference type="NCBI Taxonomy" id="320322"/>
    <lineage>
        <taxon>Eukaryota</taxon>
        <taxon>Viridiplantae</taxon>
        <taxon>Streptophyta</taxon>
        <taxon>Embryophyta</taxon>
        <taxon>Tracheophyta</taxon>
        <taxon>Spermatophyta</taxon>
        <taxon>Magnoliopsida</taxon>
        <taxon>Liliopsida</taxon>
        <taxon>Zingiberales</taxon>
        <taxon>Musaceae</taxon>
        <taxon>Musa</taxon>
    </lineage>
</organism>
<feature type="region of interest" description="Disordered" evidence="1">
    <location>
        <begin position="1"/>
        <end position="35"/>
    </location>
</feature>
<sequence>MGSELMIKRSTHPLPQKKHCHNVHKSSESTMMRSRHHLLRKKKQHHKGSSDRIPSWRFVNKRPSHRWAAMPDSSSHRLSWAKAAGSGGQRSVAFTEAEEEDATSRLGLPRIEEREAGVRGRGEEGDRCRTIHEQRNPEKAFRSQPPPASHLLEQQQQQLELERWSSLNYRIGAHPERKSSIDLDARNLCT</sequence>
<reference evidence="2" key="1">
    <citation type="submission" date="2022-05" db="EMBL/GenBank/DDBJ databases">
        <title>The Musa troglodytarum L. genome provides insights into the mechanism of non-climacteric behaviour and enrichment of carotenoids.</title>
        <authorList>
            <person name="Wang J."/>
        </authorList>
    </citation>
    <scope>NUCLEOTIDE SEQUENCE</scope>
    <source>
        <tissue evidence="2">Leaf</tissue>
    </source>
</reference>
<dbReference type="EMBL" id="CP097505">
    <property type="protein sequence ID" value="URD92955.1"/>
    <property type="molecule type" value="Genomic_DNA"/>
</dbReference>
<feature type="region of interest" description="Disordered" evidence="1">
    <location>
        <begin position="116"/>
        <end position="157"/>
    </location>
</feature>
<protein>
    <submittedName>
        <fullName evidence="2">Uncharacterized protein</fullName>
    </submittedName>
</protein>
<gene>
    <name evidence="2" type="ORF">MUK42_32827</name>
</gene>
<feature type="compositionally biased region" description="Basic and acidic residues" evidence="1">
    <location>
        <begin position="116"/>
        <end position="141"/>
    </location>
</feature>
<feature type="compositionally biased region" description="Basic residues" evidence="1">
    <location>
        <begin position="9"/>
        <end position="24"/>
    </location>
</feature>